<dbReference type="InterPro" id="IPR059001">
    <property type="entry name" value="STX17_N"/>
</dbReference>
<dbReference type="InterPro" id="IPR000727">
    <property type="entry name" value="T_SNARE_dom"/>
</dbReference>
<dbReference type="InterPro" id="IPR012677">
    <property type="entry name" value="Nucleotide-bd_a/b_plait_sf"/>
</dbReference>
<evidence type="ECO:0000259" key="11">
    <source>
        <dbReference type="PROSITE" id="PS50192"/>
    </source>
</evidence>
<evidence type="ECO:0000256" key="2">
    <source>
        <dbReference type="ARBA" id="ARBA00004123"/>
    </source>
</evidence>
<organism evidence="12 13">
    <name type="scientific">Mesorhabditis spiculigera</name>
    <dbReference type="NCBI Taxonomy" id="96644"/>
    <lineage>
        <taxon>Eukaryota</taxon>
        <taxon>Metazoa</taxon>
        <taxon>Ecdysozoa</taxon>
        <taxon>Nematoda</taxon>
        <taxon>Chromadorea</taxon>
        <taxon>Rhabditida</taxon>
        <taxon>Rhabditina</taxon>
        <taxon>Rhabditomorpha</taxon>
        <taxon>Rhabditoidea</taxon>
        <taxon>Rhabditidae</taxon>
        <taxon>Mesorhabditinae</taxon>
        <taxon>Mesorhabditis</taxon>
    </lineage>
</organism>
<dbReference type="PROSITE" id="PS50192">
    <property type="entry name" value="T_SNARE"/>
    <property type="match status" value="1"/>
</dbReference>
<keyword evidence="6" id="KW-0539">Nucleus</keyword>
<dbReference type="InterPro" id="IPR000504">
    <property type="entry name" value="RRM_dom"/>
</dbReference>
<dbReference type="GO" id="GO:0003755">
    <property type="term" value="F:peptidyl-prolyl cis-trans isomerase activity"/>
    <property type="evidence" value="ECO:0007669"/>
    <property type="project" value="UniProtKB-KW"/>
</dbReference>
<dbReference type="PANTHER" id="PTHR45843">
    <property type="entry name" value="PEPTIDYL-PROLYL CIS-TRANS ISOMERASE-LIKE 4"/>
    <property type="match status" value="1"/>
</dbReference>
<feature type="coiled-coil region" evidence="8">
    <location>
        <begin position="429"/>
        <end position="456"/>
    </location>
</feature>
<dbReference type="EMBL" id="CATQJA010002591">
    <property type="protein sequence ID" value="CAJ0572135.1"/>
    <property type="molecule type" value="Genomic_DNA"/>
</dbReference>
<evidence type="ECO:0000256" key="8">
    <source>
        <dbReference type="SAM" id="Coils"/>
    </source>
</evidence>
<dbReference type="Pfam" id="PF26585">
    <property type="entry name" value="STX17_N"/>
    <property type="match status" value="1"/>
</dbReference>
<dbReference type="PANTHER" id="PTHR45843:SF1">
    <property type="entry name" value="PEPTIDYL-PROLYL CIS-TRANS ISOMERASE-LIKE 4"/>
    <property type="match status" value="1"/>
</dbReference>
<feature type="non-terminal residue" evidence="12">
    <location>
        <position position="894"/>
    </location>
</feature>
<dbReference type="EC" id="5.2.1.8" evidence="3"/>
<dbReference type="InterPro" id="IPR010989">
    <property type="entry name" value="SNARE"/>
</dbReference>
<dbReference type="GO" id="GO:0005634">
    <property type="term" value="C:nucleus"/>
    <property type="evidence" value="ECO:0007669"/>
    <property type="project" value="UniProtKB-SubCell"/>
</dbReference>
<feature type="domain" description="RRM" evidence="10">
    <location>
        <begin position="641"/>
        <end position="719"/>
    </location>
</feature>
<dbReference type="SUPFAM" id="SSF58038">
    <property type="entry name" value="SNARE fusion complex"/>
    <property type="match status" value="1"/>
</dbReference>
<evidence type="ECO:0000313" key="12">
    <source>
        <dbReference type="EMBL" id="CAJ0572135.1"/>
    </source>
</evidence>
<dbReference type="CDD" id="cd12235">
    <property type="entry name" value="RRM_PPIL4"/>
    <property type="match status" value="1"/>
</dbReference>
<keyword evidence="13" id="KW-1185">Reference proteome</keyword>
<feature type="domain" description="T-SNARE coiled-coil homology" evidence="11">
    <location>
        <begin position="462"/>
        <end position="512"/>
    </location>
</feature>
<dbReference type="Gene3D" id="1.20.5.110">
    <property type="match status" value="1"/>
</dbReference>
<feature type="region of interest" description="Disordered" evidence="9">
    <location>
        <begin position="724"/>
        <end position="894"/>
    </location>
</feature>
<feature type="compositionally biased region" description="Basic and acidic residues" evidence="9">
    <location>
        <begin position="845"/>
        <end position="868"/>
    </location>
</feature>
<keyword evidence="4" id="KW-0697">Rotamase</keyword>
<sequence>EAERKDSDEEMERWEQQQILKAVGAATIGQVKHEYELTTQFFQQVREEKTSVTPTMNAQQRRPGKNIATIRVGEHGMRAAEREGRRGRRRREREGQLQGISHEDGLSTDDEETTSRIVADNEGKAELNAALQVVFVDALDEYSNISKVLDRIIDWLVVDGKSFQDAYVHLCIPKLLSPYIRLQLCQAEILKDPNFRLDDQAWYTDILTAGASSEIDPQHPVVVGLLPAIVEKVVVPYLTELVVDEWDPLSFRQTQNLTTCINTIIREYPTITSKSKMVNRLANAIQKRAKDSVSEDIFIPMYAKHDPSVIIKVKALIAETRNEWMPYMNMNSRKQVALVIERYERIARDEINSLKRLHVQIVEGNNRKENTHALQAQAKRVEDQLLKGLAQVMSTRAELEPESCEEFDLKIEPVRLLIQSEEDEPNIYAEEARLQMEKTMNKNSELKMKAEEARLMAEESVRLEADVQDLNEIFTQLQTIVHQQHDMVDSIEEHVEQAHSQVERGNQQLKQAVKHKNAKVPVVTAVVGGLALGGPVGIAAGSTIAGVAAAVGGAFAAHTIILADPFEDDPRLEIPARSPSPTYDRIFSGGQIAIDEDLHDHEGMTEEELKREMEEREMQAQAQILEIVGDLRSADDVPPENVLFVCKLNPVTTDEDLEIIFARFGKVECCEIIRDRRTGRSLQYAFIEYSDPKFVEAAYLKMDNVLIDDRRIHVDFSQSVSKNYKWHKGQGGRATEMNGQGNENRKPVERRRDDRKPERPVERRQRSRSPRREPRHEERRDRRRVDERDQRRERDRREHRREREREVVVDRWGEVQKREIKREASSSPERSRKDRRQSSPKRARRDASPARKIKKEVVSSDDERDRRDRKDKKKEKKQRRSSSGSRSPSRHRRR</sequence>
<dbReference type="SMART" id="SM00397">
    <property type="entry name" value="t_SNARE"/>
    <property type="match status" value="1"/>
</dbReference>
<name>A0AA36CP08_9BILA</name>
<evidence type="ECO:0000313" key="13">
    <source>
        <dbReference type="Proteomes" id="UP001177023"/>
    </source>
</evidence>
<dbReference type="GO" id="GO:0016020">
    <property type="term" value="C:membrane"/>
    <property type="evidence" value="ECO:0007669"/>
    <property type="project" value="InterPro"/>
</dbReference>
<dbReference type="GO" id="GO:0003723">
    <property type="term" value="F:RNA binding"/>
    <property type="evidence" value="ECO:0007669"/>
    <property type="project" value="UniProtKB-UniRule"/>
</dbReference>
<feature type="compositionally biased region" description="Basic residues" evidence="9">
    <location>
        <begin position="869"/>
        <end position="880"/>
    </location>
</feature>
<dbReference type="Pfam" id="PF05739">
    <property type="entry name" value="SNARE"/>
    <property type="match status" value="1"/>
</dbReference>
<dbReference type="Proteomes" id="UP001177023">
    <property type="component" value="Unassembled WGS sequence"/>
</dbReference>
<dbReference type="AlphaFoldDB" id="A0AA36CP08"/>
<evidence type="ECO:0000256" key="6">
    <source>
        <dbReference type="ARBA" id="ARBA00023242"/>
    </source>
</evidence>
<feature type="compositionally biased region" description="Basic and acidic residues" evidence="9">
    <location>
        <begin position="743"/>
        <end position="832"/>
    </location>
</feature>
<keyword evidence="7" id="KW-0694">RNA-binding</keyword>
<protein>
    <recommendedName>
        <fullName evidence="3">peptidylprolyl isomerase</fullName>
        <ecNumber evidence="3">5.2.1.8</ecNumber>
    </recommendedName>
</protein>
<evidence type="ECO:0000256" key="1">
    <source>
        <dbReference type="ARBA" id="ARBA00000971"/>
    </source>
</evidence>
<evidence type="ECO:0000256" key="4">
    <source>
        <dbReference type="ARBA" id="ARBA00023110"/>
    </source>
</evidence>
<gene>
    <name evidence="12" type="ORF">MSPICULIGERA_LOCUS10528</name>
</gene>
<dbReference type="PROSITE" id="PS50102">
    <property type="entry name" value="RRM"/>
    <property type="match status" value="1"/>
</dbReference>
<evidence type="ECO:0000259" key="10">
    <source>
        <dbReference type="PROSITE" id="PS50102"/>
    </source>
</evidence>
<evidence type="ECO:0000256" key="5">
    <source>
        <dbReference type="ARBA" id="ARBA00023235"/>
    </source>
</evidence>
<dbReference type="SUPFAM" id="SSF47661">
    <property type="entry name" value="t-snare proteins"/>
    <property type="match status" value="1"/>
</dbReference>
<dbReference type="InterPro" id="IPR035979">
    <property type="entry name" value="RBD_domain_sf"/>
</dbReference>
<evidence type="ECO:0000256" key="9">
    <source>
        <dbReference type="SAM" id="MobiDB-lite"/>
    </source>
</evidence>
<comment type="catalytic activity">
    <reaction evidence="1">
        <text>[protein]-peptidylproline (omega=180) = [protein]-peptidylproline (omega=0)</text>
        <dbReference type="Rhea" id="RHEA:16237"/>
        <dbReference type="Rhea" id="RHEA-COMP:10747"/>
        <dbReference type="Rhea" id="RHEA-COMP:10748"/>
        <dbReference type="ChEBI" id="CHEBI:83833"/>
        <dbReference type="ChEBI" id="CHEBI:83834"/>
        <dbReference type="EC" id="5.2.1.8"/>
    </reaction>
</comment>
<dbReference type="InterPro" id="IPR035542">
    <property type="entry name" value="CRIP"/>
</dbReference>
<dbReference type="SMART" id="SM00360">
    <property type="entry name" value="RRM"/>
    <property type="match status" value="1"/>
</dbReference>
<reference evidence="12" key="1">
    <citation type="submission" date="2023-06" db="EMBL/GenBank/DDBJ databases">
        <authorList>
            <person name="Delattre M."/>
        </authorList>
    </citation>
    <scope>NUCLEOTIDE SEQUENCE</scope>
    <source>
        <strain evidence="12">AF72</strain>
    </source>
</reference>
<evidence type="ECO:0000256" key="7">
    <source>
        <dbReference type="PROSITE-ProRule" id="PRU00176"/>
    </source>
</evidence>
<proteinExistence type="predicted"/>
<keyword evidence="5" id="KW-0413">Isomerase</keyword>
<dbReference type="Pfam" id="PF00076">
    <property type="entry name" value="RRM_1"/>
    <property type="match status" value="1"/>
</dbReference>
<feature type="non-terminal residue" evidence="12">
    <location>
        <position position="1"/>
    </location>
</feature>
<comment type="subcellular location">
    <subcellularLocation>
        <location evidence="2">Nucleus</location>
    </subcellularLocation>
</comment>
<comment type="caution">
    <text evidence="12">The sequence shown here is derived from an EMBL/GenBank/DDBJ whole genome shotgun (WGS) entry which is preliminary data.</text>
</comment>
<evidence type="ECO:0000256" key="3">
    <source>
        <dbReference type="ARBA" id="ARBA00013194"/>
    </source>
</evidence>
<dbReference type="SUPFAM" id="SSF54928">
    <property type="entry name" value="RNA-binding domain, RBD"/>
    <property type="match status" value="1"/>
</dbReference>
<keyword evidence="8" id="KW-0175">Coiled coil</keyword>
<dbReference type="Gene3D" id="3.30.70.330">
    <property type="match status" value="1"/>
</dbReference>
<dbReference type="GO" id="GO:0016192">
    <property type="term" value="P:vesicle-mediated transport"/>
    <property type="evidence" value="ECO:0007669"/>
    <property type="project" value="InterPro"/>
</dbReference>
<feature type="region of interest" description="Disordered" evidence="9">
    <location>
        <begin position="77"/>
        <end position="114"/>
    </location>
</feature>
<feature type="compositionally biased region" description="Basic residues" evidence="9">
    <location>
        <begin position="833"/>
        <end position="844"/>
    </location>
</feature>
<accession>A0AA36CP08</accession>